<organism evidence="2 3">
    <name type="scientific">Xenoophorus captivus</name>
    <dbReference type="NCBI Taxonomy" id="1517983"/>
    <lineage>
        <taxon>Eukaryota</taxon>
        <taxon>Metazoa</taxon>
        <taxon>Chordata</taxon>
        <taxon>Craniata</taxon>
        <taxon>Vertebrata</taxon>
        <taxon>Euteleostomi</taxon>
        <taxon>Actinopterygii</taxon>
        <taxon>Neopterygii</taxon>
        <taxon>Teleostei</taxon>
        <taxon>Neoteleostei</taxon>
        <taxon>Acanthomorphata</taxon>
        <taxon>Ovalentaria</taxon>
        <taxon>Atherinomorphae</taxon>
        <taxon>Cyprinodontiformes</taxon>
        <taxon>Goodeidae</taxon>
        <taxon>Xenoophorus</taxon>
    </lineage>
</organism>
<keyword evidence="3" id="KW-1185">Reference proteome</keyword>
<dbReference type="SMART" id="SM00801">
    <property type="entry name" value="dDENN"/>
    <property type="match status" value="1"/>
</dbReference>
<dbReference type="Pfam" id="PF03455">
    <property type="entry name" value="dDENN"/>
    <property type="match status" value="1"/>
</dbReference>
<dbReference type="InterPro" id="IPR037516">
    <property type="entry name" value="Tripartite_DENN"/>
</dbReference>
<feature type="non-terminal residue" evidence="2">
    <location>
        <position position="1"/>
    </location>
</feature>
<dbReference type="InterPro" id="IPR005112">
    <property type="entry name" value="dDENN_dom"/>
</dbReference>
<reference evidence="2 3" key="1">
    <citation type="submission" date="2021-06" db="EMBL/GenBank/DDBJ databases">
        <authorList>
            <person name="Palmer J.M."/>
        </authorList>
    </citation>
    <scope>NUCLEOTIDE SEQUENCE [LARGE SCALE GENOMIC DNA]</scope>
    <source>
        <strain evidence="2 3">XC_2019</strain>
        <tissue evidence="2">Muscle</tissue>
    </source>
</reference>
<dbReference type="PANTHER" id="PTHR15288:SF3">
    <property type="entry name" value="DENN DOMAIN-CONTAINING PROTEIN 2A"/>
    <property type="match status" value="1"/>
</dbReference>
<dbReference type="PROSITE" id="PS50211">
    <property type="entry name" value="DENN"/>
    <property type="match status" value="1"/>
</dbReference>
<dbReference type="PANTHER" id="PTHR15288">
    <property type="entry name" value="DENN DOMAIN-CONTAINING PROTEIN 2"/>
    <property type="match status" value="1"/>
</dbReference>
<protein>
    <recommendedName>
        <fullName evidence="1">UDENN domain-containing protein</fullName>
    </recommendedName>
</protein>
<feature type="domain" description="UDENN" evidence="1">
    <location>
        <begin position="1"/>
        <end position="131"/>
    </location>
</feature>
<evidence type="ECO:0000313" key="2">
    <source>
        <dbReference type="EMBL" id="MEQ2198878.1"/>
    </source>
</evidence>
<comment type="caution">
    <text evidence="2">The sequence shown here is derived from an EMBL/GenBank/DDBJ whole genome shotgun (WGS) entry which is preliminary data.</text>
</comment>
<dbReference type="EMBL" id="JAHRIN010021106">
    <property type="protein sequence ID" value="MEQ2198878.1"/>
    <property type="molecule type" value="Genomic_DNA"/>
</dbReference>
<evidence type="ECO:0000313" key="3">
    <source>
        <dbReference type="Proteomes" id="UP001434883"/>
    </source>
</evidence>
<proteinExistence type="predicted"/>
<name>A0ABV0QTK5_9TELE</name>
<dbReference type="Proteomes" id="UP001434883">
    <property type="component" value="Unassembled WGS sequence"/>
</dbReference>
<accession>A0ABV0QTK5</accession>
<gene>
    <name evidence="2" type="ORF">XENOCAPTIV_020067</name>
</gene>
<dbReference type="InterPro" id="IPR051942">
    <property type="entry name" value="DENN_domain_containing_2"/>
</dbReference>
<sequence length="150" mass="16918">VLVVDLGNSRFLRQAALEHVLERRRELACEKGDLPNDSSSLSAVVSEAFVRFFVEMVGHYSLFMGGLERDDESPSSPTLPSPSCPSPSSFQREAFRKAVTSKSLRRFLEVFMETQMFSGFIQERELRRQGLKGTDIRSFIAALEGHFINV</sequence>
<evidence type="ECO:0000259" key="1">
    <source>
        <dbReference type="PROSITE" id="PS50211"/>
    </source>
</evidence>